<evidence type="ECO:0000256" key="8">
    <source>
        <dbReference type="RuleBase" id="RU003956"/>
    </source>
</evidence>
<comment type="cofactor">
    <cofactor evidence="7">
        <name>Zn(2+)</name>
        <dbReference type="ChEBI" id="CHEBI:29105"/>
    </cofactor>
    <text evidence="7">Binds 1 zinc ion per subunit.</text>
</comment>
<feature type="binding site" evidence="7">
    <location>
        <position position="136"/>
    </location>
    <ligand>
        <name>Zn(2+)</name>
        <dbReference type="ChEBI" id="CHEBI:29105"/>
    </ligand>
</feature>
<evidence type="ECO:0000313" key="10">
    <source>
        <dbReference type="EMBL" id="QID05249.1"/>
    </source>
</evidence>
<dbReference type="PANTHER" id="PTHR11002:SF76">
    <property type="entry name" value="CARBONIC ANHYDRASE"/>
    <property type="match status" value="1"/>
</dbReference>
<comment type="function">
    <text evidence="8">Reversible hydration of carbon dioxide.</text>
</comment>
<accession>A0A6G6A8S9</accession>
<evidence type="ECO:0000256" key="1">
    <source>
        <dbReference type="ARBA" id="ARBA00006217"/>
    </source>
</evidence>
<dbReference type="GO" id="GO:0015976">
    <property type="term" value="P:carbon utilization"/>
    <property type="evidence" value="ECO:0007669"/>
    <property type="project" value="InterPro"/>
</dbReference>
<keyword evidence="9" id="KW-0732">Signal</keyword>
<comment type="catalytic activity">
    <reaction evidence="6 8">
        <text>hydrogencarbonate + H(+) = CO2 + H2O</text>
        <dbReference type="Rhea" id="RHEA:10748"/>
        <dbReference type="ChEBI" id="CHEBI:15377"/>
        <dbReference type="ChEBI" id="CHEBI:15378"/>
        <dbReference type="ChEBI" id="CHEBI:16526"/>
        <dbReference type="ChEBI" id="CHEBI:17544"/>
        <dbReference type="EC" id="4.2.1.1"/>
    </reaction>
</comment>
<dbReference type="InterPro" id="IPR036874">
    <property type="entry name" value="Carbonic_anhydrase_sf"/>
</dbReference>
<feature type="signal peptide" evidence="9">
    <location>
        <begin position="1"/>
        <end position="18"/>
    </location>
</feature>
<keyword evidence="3 7" id="KW-0479">Metal-binding</keyword>
<reference evidence="10" key="1">
    <citation type="submission" date="2019-07" db="EMBL/GenBank/DDBJ databases">
        <authorList>
            <person name="Liu L."/>
            <person name="Tong T."/>
        </authorList>
    </citation>
    <scope>NUCLEOTIDE SEQUENCE</scope>
</reference>
<proteinExistence type="inferred from homology"/>
<comment type="similarity">
    <text evidence="1 8">Belongs to the beta-class carbonic anhydrase family.</text>
</comment>
<dbReference type="GO" id="GO:0071244">
    <property type="term" value="P:cellular response to carbon dioxide"/>
    <property type="evidence" value="ECO:0007669"/>
    <property type="project" value="TreeGrafter"/>
</dbReference>
<dbReference type="GO" id="GO:0004089">
    <property type="term" value="F:carbonate dehydratase activity"/>
    <property type="evidence" value="ECO:0007669"/>
    <property type="project" value="UniProtKB-UniRule"/>
</dbReference>
<dbReference type="SMART" id="SM00947">
    <property type="entry name" value="Pro_CA"/>
    <property type="match status" value="1"/>
</dbReference>
<keyword evidence="4 7" id="KW-0862">Zinc</keyword>
<keyword evidence="5 8" id="KW-0456">Lyase</keyword>
<dbReference type="AlphaFoldDB" id="A0A6G6A8S9"/>
<dbReference type="InterPro" id="IPR001765">
    <property type="entry name" value="Carbonic_anhydrase"/>
</dbReference>
<dbReference type="PROSITE" id="PS00704">
    <property type="entry name" value="PROK_CO2_ANHYDRASE_1"/>
    <property type="match status" value="1"/>
</dbReference>
<evidence type="ECO:0000256" key="6">
    <source>
        <dbReference type="ARBA" id="ARBA00048348"/>
    </source>
</evidence>
<name>A0A6G6A8S9_9AGAR</name>
<evidence type="ECO:0000256" key="4">
    <source>
        <dbReference type="ARBA" id="ARBA00022833"/>
    </source>
</evidence>
<dbReference type="GO" id="GO:0034599">
    <property type="term" value="P:cellular response to oxidative stress"/>
    <property type="evidence" value="ECO:0007669"/>
    <property type="project" value="TreeGrafter"/>
</dbReference>
<dbReference type="SUPFAM" id="SSF53056">
    <property type="entry name" value="beta-carbonic anhydrase, cab"/>
    <property type="match status" value="1"/>
</dbReference>
<feature type="binding site" evidence="7">
    <location>
        <position position="80"/>
    </location>
    <ligand>
        <name>Zn(2+)</name>
        <dbReference type="ChEBI" id="CHEBI:29105"/>
    </ligand>
</feature>
<sequence length="277" mass="30599">MLLLVNLGLIFLASSVLGRPSGFEPTIKRDAEANVDVDDSWKALYDGHQRYLAEMELNHPTLMKDLATNGQHPNFVVIACSDSRVAPEMVLNTLPGTIFSERAVANRFEASDLHAHTTLYYAVEHLHSHHIIVMGHYGCGGVGAAIGSPPAEPMSMADRGIQEWVLPIRDLYASSEREEIVAFREKHASEEFIEVPEPSDPAFRALVEENVKRNVLNVAESDFIHEYWTNSTNPSLWVHGLVYDMEYGGIVDLNITMGAPGASAPPPTHFPKWSPSA</sequence>
<gene>
    <name evidence="10" type="primary">CA-3</name>
</gene>
<evidence type="ECO:0000256" key="9">
    <source>
        <dbReference type="SAM" id="SignalP"/>
    </source>
</evidence>
<feature type="binding site" evidence="7">
    <location>
        <position position="82"/>
    </location>
    <ligand>
        <name>Zn(2+)</name>
        <dbReference type="ChEBI" id="CHEBI:29105"/>
    </ligand>
</feature>
<organism evidence="10">
    <name type="scientific">Flammulina filiformis</name>
    <dbReference type="NCBI Taxonomy" id="2060913"/>
    <lineage>
        <taxon>Eukaryota</taxon>
        <taxon>Fungi</taxon>
        <taxon>Dikarya</taxon>
        <taxon>Basidiomycota</taxon>
        <taxon>Agaricomycotina</taxon>
        <taxon>Agaricomycetes</taxon>
        <taxon>Agaricomycetidae</taxon>
        <taxon>Agaricales</taxon>
        <taxon>Marasmiineae</taxon>
        <taxon>Physalacriaceae</taxon>
        <taxon>Flammulina</taxon>
    </lineage>
</organism>
<dbReference type="GO" id="GO:0008270">
    <property type="term" value="F:zinc ion binding"/>
    <property type="evidence" value="ECO:0007669"/>
    <property type="project" value="UniProtKB-UniRule"/>
</dbReference>
<dbReference type="EMBL" id="MN136094">
    <property type="protein sequence ID" value="QID05249.1"/>
    <property type="molecule type" value="Genomic_DNA"/>
</dbReference>
<dbReference type="Gene3D" id="3.40.1050.10">
    <property type="entry name" value="Carbonic anhydrase"/>
    <property type="match status" value="1"/>
</dbReference>
<evidence type="ECO:0000256" key="5">
    <source>
        <dbReference type="ARBA" id="ARBA00023239"/>
    </source>
</evidence>
<dbReference type="Pfam" id="PF00484">
    <property type="entry name" value="Pro_CA"/>
    <property type="match status" value="1"/>
</dbReference>
<evidence type="ECO:0000256" key="3">
    <source>
        <dbReference type="ARBA" id="ARBA00022723"/>
    </source>
</evidence>
<dbReference type="InterPro" id="IPR015892">
    <property type="entry name" value="Carbonic_anhydrase_CS"/>
</dbReference>
<feature type="chain" id="PRO_5026049601" description="Carbonic anhydrase" evidence="9">
    <location>
        <begin position="19"/>
        <end position="277"/>
    </location>
</feature>
<feature type="binding site" evidence="7">
    <location>
        <position position="139"/>
    </location>
    <ligand>
        <name>Zn(2+)</name>
        <dbReference type="ChEBI" id="CHEBI:29105"/>
    </ligand>
</feature>
<evidence type="ECO:0000256" key="7">
    <source>
        <dbReference type="PIRSR" id="PIRSR601765-1"/>
    </source>
</evidence>
<dbReference type="PANTHER" id="PTHR11002">
    <property type="entry name" value="CARBONIC ANHYDRASE"/>
    <property type="match status" value="1"/>
</dbReference>
<evidence type="ECO:0000256" key="2">
    <source>
        <dbReference type="ARBA" id="ARBA00012925"/>
    </source>
</evidence>
<dbReference type="EC" id="4.2.1.1" evidence="2 8"/>
<protein>
    <recommendedName>
        <fullName evidence="2 8">Carbonic anhydrase</fullName>
        <ecNumber evidence="2 8">4.2.1.1</ecNumber>
    </recommendedName>
    <alternativeName>
        <fullName evidence="8">Carbonate dehydratase</fullName>
    </alternativeName>
</protein>